<protein>
    <submittedName>
        <fullName evidence="2">Speckle-type POZ protein-like</fullName>
    </submittedName>
</protein>
<dbReference type="Proteomes" id="UP000886998">
    <property type="component" value="Unassembled WGS sequence"/>
</dbReference>
<dbReference type="EMBL" id="BMAV01004648">
    <property type="protein sequence ID" value="GFY45130.1"/>
    <property type="molecule type" value="Genomic_DNA"/>
</dbReference>
<dbReference type="PANTHER" id="PTHR24413">
    <property type="entry name" value="SPECKLE-TYPE POZ PROTEIN"/>
    <property type="match status" value="1"/>
</dbReference>
<organism evidence="2 3">
    <name type="scientific">Trichonephila inaurata madagascariensis</name>
    <dbReference type="NCBI Taxonomy" id="2747483"/>
    <lineage>
        <taxon>Eukaryota</taxon>
        <taxon>Metazoa</taxon>
        <taxon>Ecdysozoa</taxon>
        <taxon>Arthropoda</taxon>
        <taxon>Chelicerata</taxon>
        <taxon>Arachnida</taxon>
        <taxon>Araneae</taxon>
        <taxon>Araneomorphae</taxon>
        <taxon>Entelegynae</taxon>
        <taxon>Araneoidea</taxon>
        <taxon>Nephilidae</taxon>
        <taxon>Trichonephila</taxon>
        <taxon>Trichonephila inaurata</taxon>
    </lineage>
</organism>
<name>A0A8X6X2L8_9ARAC</name>
<dbReference type="Pfam" id="PF00651">
    <property type="entry name" value="BTB"/>
    <property type="match status" value="1"/>
</dbReference>
<comment type="caution">
    <text evidence="2">The sequence shown here is derived from an EMBL/GenBank/DDBJ whole genome shotgun (WGS) entry which is preliminary data.</text>
</comment>
<feature type="domain" description="BTB" evidence="1">
    <location>
        <begin position="37"/>
        <end position="101"/>
    </location>
</feature>
<evidence type="ECO:0000259" key="1">
    <source>
        <dbReference type="PROSITE" id="PS50097"/>
    </source>
</evidence>
<dbReference type="SMART" id="SM00225">
    <property type="entry name" value="BTB"/>
    <property type="match status" value="1"/>
</dbReference>
<evidence type="ECO:0000313" key="3">
    <source>
        <dbReference type="Proteomes" id="UP000886998"/>
    </source>
</evidence>
<accession>A0A8X6X2L8</accession>
<sequence>MNEMKVTNISHMNEFNSLKDLSTDLMHLFDEASSSFADVELKCESFTIPAHKGILASRSPVFSAMFKNEMRESRETTVYITDISISTLRTMLAYIYTSRINDITMSNAQDLLYAADKYQLTRLKNICSEYLKNNVSDQNVLNLLEFGDFFDRESKEFAMNFICNKVAEFSILENTQEWKRLRKEQTELAMEVLVSLVKARDKKLKHLKHFKIQPEPIRQTFGFGNR</sequence>
<dbReference type="Gene3D" id="3.30.710.10">
    <property type="entry name" value="Potassium Channel Kv1.1, Chain A"/>
    <property type="match status" value="1"/>
</dbReference>
<dbReference type="InterPro" id="IPR000210">
    <property type="entry name" value="BTB/POZ_dom"/>
</dbReference>
<dbReference type="OrthoDB" id="6436821at2759"/>
<dbReference type="Gene3D" id="1.25.40.420">
    <property type="match status" value="1"/>
</dbReference>
<dbReference type="FunFam" id="3.30.710.10:FF:000159">
    <property type="entry name" value="Speckle-type POZ protein B"/>
    <property type="match status" value="1"/>
</dbReference>
<dbReference type="AlphaFoldDB" id="A0A8X6X2L8"/>
<dbReference type="InterPro" id="IPR011333">
    <property type="entry name" value="SKP1/BTB/POZ_sf"/>
</dbReference>
<reference evidence="2" key="1">
    <citation type="submission" date="2020-08" db="EMBL/GenBank/DDBJ databases">
        <title>Multicomponent nature underlies the extraordinary mechanical properties of spider dragline silk.</title>
        <authorList>
            <person name="Kono N."/>
            <person name="Nakamura H."/>
            <person name="Mori M."/>
            <person name="Yoshida Y."/>
            <person name="Ohtoshi R."/>
            <person name="Malay A.D."/>
            <person name="Moran D.A.P."/>
            <person name="Tomita M."/>
            <person name="Numata K."/>
            <person name="Arakawa K."/>
        </authorList>
    </citation>
    <scope>NUCLEOTIDE SEQUENCE</scope>
</reference>
<evidence type="ECO:0000313" key="2">
    <source>
        <dbReference type="EMBL" id="GFY45130.1"/>
    </source>
</evidence>
<dbReference type="SUPFAM" id="SSF54695">
    <property type="entry name" value="POZ domain"/>
    <property type="match status" value="1"/>
</dbReference>
<keyword evidence="3" id="KW-1185">Reference proteome</keyword>
<dbReference type="PROSITE" id="PS50097">
    <property type="entry name" value="BTB"/>
    <property type="match status" value="1"/>
</dbReference>
<proteinExistence type="predicted"/>
<gene>
    <name evidence="2" type="primary">spopl</name>
    <name evidence="2" type="ORF">TNIN_158281</name>
</gene>